<comment type="similarity">
    <text evidence="1 4">Belongs to the D-isomer specific 2-hydroxyacid dehydrogenase family.</text>
</comment>
<feature type="domain" description="D-isomer specific 2-hydroxyacid dehydrogenase catalytic" evidence="5">
    <location>
        <begin position="29"/>
        <end position="315"/>
    </location>
</feature>
<keyword evidence="8" id="KW-1185">Reference proteome</keyword>
<evidence type="ECO:0000259" key="5">
    <source>
        <dbReference type="Pfam" id="PF00389"/>
    </source>
</evidence>
<dbReference type="SUPFAM" id="SSF51735">
    <property type="entry name" value="NAD(P)-binding Rossmann-fold domains"/>
    <property type="match status" value="1"/>
</dbReference>
<organism evidence="7 8">
    <name type="scientific">Oceanisphaera pacifica</name>
    <dbReference type="NCBI Taxonomy" id="2818389"/>
    <lineage>
        <taxon>Bacteria</taxon>
        <taxon>Pseudomonadati</taxon>
        <taxon>Pseudomonadota</taxon>
        <taxon>Gammaproteobacteria</taxon>
        <taxon>Aeromonadales</taxon>
        <taxon>Aeromonadaceae</taxon>
        <taxon>Oceanisphaera</taxon>
    </lineage>
</organism>
<dbReference type="Pfam" id="PF02826">
    <property type="entry name" value="2-Hacid_dh_C"/>
    <property type="match status" value="1"/>
</dbReference>
<dbReference type="InterPro" id="IPR006139">
    <property type="entry name" value="D-isomer_2_OHA_DH_cat_dom"/>
</dbReference>
<dbReference type="InterPro" id="IPR036291">
    <property type="entry name" value="NAD(P)-bd_dom_sf"/>
</dbReference>
<comment type="caution">
    <text evidence="7">The sequence shown here is derived from an EMBL/GenBank/DDBJ whole genome shotgun (WGS) entry which is preliminary data.</text>
</comment>
<dbReference type="EMBL" id="JAGDFX010000001">
    <property type="protein sequence ID" value="MBO1518038.1"/>
    <property type="molecule type" value="Genomic_DNA"/>
</dbReference>
<dbReference type="CDD" id="cd12162">
    <property type="entry name" value="2-Hacid_dh_4"/>
    <property type="match status" value="1"/>
</dbReference>
<accession>A0ABS3NBR0</accession>
<keyword evidence="2 4" id="KW-0560">Oxidoreductase</keyword>
<name>A0ABS3NBR0_9GAMM</name>
<evidence type="ECO:0000313" key="7">
    <source>
        <dbReference type="EMBL" id="MBO1518038.1"/>
    </source>
</evidence>
<evidence type="ECO:0000259" key="6">
    <source>
        <dbReference type="Pfam" id="PF02826"/>
    </source>
</evidence>
<evidence type="ECO:0000256" key="3">
    <source>
        <dbReference type="ARBA" id="ARBA00023027"/>
    </source>
</evidence>
<dbReference type="PANTHER" id="PTHR43761">
    <property type="entry name" value="D-ISOMER SPECIFIC 2-HYDROXYACID DEHYDROGENASE FAMILY PROTEIN (AFU_ORTHOLOGUE AFUA_1G13630)"/>
    <property type="match status" value="1"/>
</dbReference>
<dbReference type="InterPro" id="IPR029753">
    <property type="entry name" value="D-isomer_DH_CS"/>
</dbReference>
<dbReference type="InterPro" id="IPR050418">
    <property type="entry name" value="D-iso_2-hydroxyacid_DH_PdxB"/>
</dbReference>
<dbReference type="SUPFAM" id="SSF52283">
    <property type="entry name" value="Formate/glycerate dehydrogenase catalytic domain-like"/>
    <property type="match status" value="1"/>
</dbReference>
<evidence type="ECO:0000313" key="8">
    <source>
        <dbReference type="Proteomes" id="UP000664882"/>
    </source>
</evidence>
<keyword evidence="3" id="KW-0520">NAD</keyword>
<dbReference type="PROSITE" id="PS00670">
    <property type="entry name" value="D_2_HYDROXYACID_DH_2"/>
    <property type="match status" value="1"/>
</dbReference>
<proteinExistence type="inferred from homology"/>
<dbReference type="Pfam" id="PF00389">
    <property type="entry name" value="2-Hacid_dh"/>
    <property type="match status" value="1"/>
</dbReference>
<reference evidence="7 8" key="1">
    <citation type="submission" date="2021-03" db="EMBL/GenBank/DDBJ databases">
        <title>Oceanisphaera sp. nov., isolated from the intestine.</title>
        <authorList>
            <person name="Zhao L.-H."/>
            <person name="Shi L.-F."/>
        </authorList>
    </citation>
    <scope>NUCLEOTIDE SEQUENCE [LARGE SCALE GENOMIC DNA]</scope>
    <source>
        <strain evidence="7 8">DM8</strain>
    </source>
</reference>
<dbReference type="Proteomes" id="UP000664882">
    <property type="component" value="Unassembled WGS sequence"/>
</dbReference>
<evidence type="ECO:0000256" key="1">
    <source>
        <dbReference type="ARBA" id="ARBA00005854"/>
    </source>
</evidence>
<dbReference type="PANTHER" id="PTHR43761:SF1">
    <property type="entry name" value="D-ISOMER SPECIFIC 2-HYDROXYACID DEHYDROGENASE CATALYTIC DOMAIN-CONTAINING PROTEIN-RELATED"/>
    <property type="match status" value="1"/>
</dbReference>
<feature type="domain" description="D-isomer specific 2-hydroxyacid dehydrogenase NAD-binding" evidence="6">
    <location>
        <begin position="106"/>
        <end position="285"/>
    </location>
</feature>
<evidence type="ECO:0000256" key="4">
    <source>
        <dbReference type="RuleBase" id="RU003719"/>
    </source>
</evidence>
<dbReference type="Gene3D" id="3.40.50.720">
    <property type="entry name" value="NAD(P)-binding Rossmann-like Domain"/>
    <property type="match status" value="2"/>
</dbReference>
<sequence length="316" mass="34604">MKLVFLDQATLPPEAELPRPNFVHQWQGYEDTHPDQVVSRLLDADIVLVNKVSLTADMLAQLPKLKLIALAATGSDNVDLKACQQAGIAVCNVRDYSKGSVPEHALSLIMALNRNLHAYRHSITQGRWQQSGQFCYFDYPIRDLANQTLGLIGYGTIAKDLEKLAQALGMKVIVAARKGQVPSEGRVSFDELLKQADVISLHCPLNAQTRHLIGTSEFKMMKDEALLINVGRGGLVDEAALLLALKQQLIGGAGFDVVTDEPPAADNPLMQALAYPNFILTPHVAWASLASMQRLAHQLIDNIEAFVAGKEQNRLV</sequence>
<dbReference type="RefSeq" id="WP_208003598.1">
    <property type="nucleotide sequence ID" value="NZ_JAGDFX010000001.1"/>
</dbReference>
<dbReference type="InterPro" id="IPR006140">
    <property type="entry name" value="D-isomer_DH_NAD-bd"/>
</dbReference>
<gene>
    <name evidence="7" type="ORF">J3U76_00020</name>
</gene>
<evidence type="ECO:0000256" key="2">
    <source>
        <dbReference type="ARBA" id="ARBA00023002"/>
    </source>
</evidence>
<protein>
    <submittedName>
        <fullName evidence="7">D-2-hydroxyacid dehydrogenase</fullName>
    </submittedName>
</protein>